<organism evidence="1 2">
    <name type="scientific">Aldrovandia affinis</name>
    <dbReference type="NCBI Taxonomy" id="143900"/>
    <lineage>
        <taxon>Eukaryota</taxon>
        <taxon>Metazoa</taxon>
        <taxon>Chordata</taxon>
        <taxon>Craniata</taxon>
        <taxon>Vertebrata</taxon>
        <taxon>Euteleostomi</taxon>
        <taxon>Actinopterygii</taxon>
        <taxon>Neopterygii</taxon>
        <taxon>Teleostei</taxon>
        <taxon>Notacanthiformes</taxon>
        <taxon>Halosauridae</taxon>
        <taxon>Aldrovandia</taxon>
    </lineage>
</organism>
<evidence type="ECO:0000313" key="1">
    <source>
        <dbReference type="EMBL" id="KAJ8386895.1"/>
    </source>
</evidence>
<comment type="caution">
    <text evidence="1">The sequence shown here is derived from an EMBL/GenBank/DDBJ whole genome shotgun (WGS) entry which is preliminary data.</text>
</comment>
<dbReference type="AlphaFoldDB" id="A0AAD7W845"/>
<accession>A0AAD7W845</accession>
<dbReference type="EMBL" id="JAINUG010000220">
    <property type="protein sequence ID" value="KAJ8386895.1"/>
    <property type="molecule type" value="Genomic_DNA"/>
</dbReference>
<protein>
    <submittedName>
        <fullName evidence="1">Uncharacterized protein</fullName>
    </submittedName>
</protein>
<keyword evidence="2" id="KW-1185">Reference proteome</keyword>
<evidence type="ECO:0000313" key="2">
    <source>
        <dbReference type="Proteomes" id="UP001221898"/>
    </source>
</evidence>
<proteinExistence type="predicted"/>
<dbReference type="Proteomes" id="UP001221898">
    <property type="component" value="Unassembled WGS sequence"/>
</dbReference>
<gene>
    <name evidence="1" type="ORF">AAFF_G00164920</name>
</gene>
<name>A0AAD7W845_9TELE</name>
<reference evidence="1" key="1">
    <citation type="journal article" date="2023" name="Science">
        <title>Genome structures resolve the early diversification of teleost fishes.</title>
        <authorList>
            <person name="Parey E."/>
            <person name="Louis A."/>
            <person name="Montfort J."/>
            <person name="Bouchez O."/>
            <person name="Roques C."/>
            <person name="Iampietro C."/>
            <person name="Lluch J."/>
            <person name="Castinel A."/>
            <person name="Donnadieu C."/>
            <person name="Desvignes T."/>
            <person name="Floi Bucao C."/>
            <person name="Jouanno E."/>
            <person name="Wen M."/>
            <person name="Mejri S."/>
            <person name="Dirks R."/>
            <person name="Jansen H."/>
            <person name="Henkel C."/>
            <person name="Chen W.J."/>
            <person name="Zahm M."/>
            <person name="Cabau C."/>
            <person name="Klopp C."/>
            <person name="Thompson A.W."/>
            <person name="Robinson-Rechavi M."/>
            <person name="Braasch I."/>
            <person name="Lecointre G."/>
            <person name="Bobe J."/>
            <person name="Postlethwait J.H."/>
            <person name="Berthelot C."/>
            <person name="Roest Crollius H."/>
            <person name="Guiguen Y."/>
        </authorList>
    </citation>
    <scope>NUCLEOTIDE SEQUENCE</scope>
    <source>
        <strain evidence="1">NC1722</strain>
    </source>
</reference>
<sequence>MSGGCDEKSRYMAADGAVPVRFSLSLLRLLPVRGRKWPPVTDSVVKEDRDQGGRILNPSAPLLPLHSISSFCVLSFLPSVCYAFSLSEMEGPKDTALTRCTCFLFPVSATEPSDLQSLLGADCAAALKYKKKKKKKKMRRRKSCLPVLQ</sequence>